<evidence type="ECO:0000256" key="1">
    <source>
        <dbReference type="SAM" id="Phobius"/>
    </source>
</evidence>
<feature type="transmembrane region" description="Helical" evidence="1">
    <location>
        <begin position="205"/>
        <end position="228"/>
    </location>
</feature>
<dbReference type="PANTHER" id="PTHR23527">
    <property type="entry name" value="BLL3282 PROTEIN"/>
    <property type="match status" value="1"/>
</dbReference>
<dbReference type="Pfam" id="PF07690">
    <property type="entry name" value="MFS_1"/>
    <property type="match status" value="1"/>
</dbReference>
<dbReference type="AlphaFoldDB" id="M0C9I0"/>
<proteinExistence type="predicted"/>
<gene>
    <name evidence="3" type="ORF">C477_10848</name>
</gene>
<dbReference type="InterPro" id="IPR052952">
    <property type="entry name" value="MFS-Transporter"/>
</dbReference>
<accession>M0C9I0</accession>
<dbReference type="RefSeq" id="WP_008894470.1">
    <property type="nucleotide sequence ID" value="NZ_AOIS01000036.1"/>
</dbReference>
<evidence type="ECO:0000313" key="4">
    <source>
        <dbReference type="Proteomes" id="UP000011657"/>
    </source>
</evidence>
<dbReference type="PROSITE" id="PS50850">
    <property type="entry name" value="MFS"/>
    <property type="match status" value="1"/>
</dbReference>
<dbReference type="PANTHER" id="PTHR23527:SF1">
    <property type="entry name" value="BLL3282 PROTEIN"/>
    <property type="match status" value="1"/>
</dbReference>
<feature type="transmembrane region" description="Helical" evidence="1">
    <location>
        <begin position="138"/>
        <end position="158"/>
    </location>
</feature>
<feature type="transmembrane region" description="Helical" evidence="1">
    <location>
        <begin position="97"/>
        <end position="117"/>
    </location>
</feature>
<protein>
    <submittedName>
        <fullName evidence="3">Major facilitator superfamily protein</fullName>
    </submittedName>
</protein>
<sequence>MERSYWRTVSLVTLWQVSASICYYTVFAATPFFRDEFGLSRFAVGLVVTALTLGYAVWLLPVGAVIDRFGEGRTLVVGLVGLGVGAVLVAGAPTYSLLLVAAFGLGSTYATAIPGTNKAIYDAIEAGRQNLALGIKQVGVTAGSGISALLVTGLASAFFWQAGFLIAAGTALGVAVVFAVCYRSAGERGRAEYPDFRALSRNRPYRVLVAAGFFLGAALFTTTGYTVLYLEESIGASVVGGGVVLALVQLFGSVGRLVGGWLSDNLPGEPHVRIGAILIVQALAGALLFVVVAATATPVAAAVAFSVLGFFVLGNTGVYYSYMATLVTADEMGGATAAGQLSLVAGSVVAPPAFGYLADSVGYRASWWLLAAGTALAAGLLVYAVRLEPPVDEPAMRE</sequence>
<keyword evidence="1" id="KW-0472">Membrane</keyword>
<feature type="transmembrane region" description="Helical" evidence="1">
    <location>
        <begin position="274"/>
        <end position="294"/>
    </location>
</feature>
<dbReference type="EMBL" id="AOIS01000036">
    <property type="protein sequence ID" value="ELZ18559.1"/>
    <property type="molecule type" value="Genomic_DNA"/>
</dbReference>
<keyword evidence="1" id="KW-1133">Transmembrane helix</keyword>
<evidence type="ECO:0000259" key="2">
    <source>
        <dbReference type="PROSITE" id="PS50850"/>
    </source>
</evidence>
<dbReference type="InterPro" id="IPR020846">
    <property type="entry name" value="MFS_dom"/>
</dbReference>
<feature type="transmembrane region" description="Helical" evidence="1">
    <location>
        <begin position="39"/>
        <end position="60"/>
    </location>
</feature>
<dbReference type="InterPro" id="IPR011701">
    <property type="entry name" value="MFS"/>
</dbReference>
<name>M0C9I0_9EURY</name>
<organism evidence="3 4">
    <name type="scientific">Haloterrigena salina JCM 13891</name>
    <dbReference type="NCBI Taxonomy" id="1227488"/>
    <lineage>
        <taxon>Archaea</taxon>
        <taxon>Methanobacteriati</taxon>
        <taxon>Methanobacteriota</taxon>
        <taxon>Stenosarchaea group</taxon>
        <taxon>Halobacteria</taxon>
        <taxon>Halobacteriales</taxon>
        <taxon>Natrialbaceae</taxon>
        <taxon>Haloterrigena</taxon>
    </lineage>
</organism>
<keyword evidence="4" id="KW-1185">Reference proteome</keyword>
<dbReference type="PATRIC" id="fig|1227488.3.peg.2149"/>
<dbReference type="OrthoDB" id="306263at2157"/>
<dbReference type="Gene3D" id="1.20.1250.20">
    <property type="entry name" value="MFS general substrate transporter like domains"/>
    <property type="match status" value="2"/>
</dbReference>
<feature type="transmembrane region" description="Helical" evidence="1">
    <location>
        <begin position="300"/>
        <end position="322"/>
    </location>
</feature>
<feature type="transmembrane region" description="Helical" evidence="1">
    <location>
        <begin position="72"/>
        <end position="91"/>
    </location>
</feature>
<feature type="transmembrane region" description="Helical" evidence="1">
    <location>
        <begin position="164"/>
        <end position="185"/>
    </location>
</feature>
<dbReference type="InterPro" id="IPR036259">
    <property type="entry name" value="MFS_trans_sf"/>
</dbReference>
<dbReference type="GO" id="GO:0022857">
    <property type="term" value="F:transmembrane transporter activity"/>
    <property type="evidence" value="ECO:0007669"/>
    <property type="project" value="InterPro"/>
</dbReference>
<feature type="domain" description="Major facilitator superfamily (MFS) profile" evidence="2">
    <location>
        <begin position="1"/>
        <end position="390"/>
    </location>
</feature>
<dbReference type="Proteomes" id="UP000011657">
    <property type="component" value="Unassembled WGS sequence"/>
</dbReference>
<dbReference type="eggNOG" id="arCOG00130">
    <property type="taxonomic scope" value="Archaea"/>
</dbReference>
<feature type="transmembrane region" description="Helical" evidence="1">
    <location>
        <begin position="366"/>
        <end position="387"/>
    </location>
</feature>
<reference evidence="3 4" key="1">
    <citation type="journal article" date="2014" name="PLoS Genet.">
        <title>Phylogenetically driven sequencing of extremely halophilic archaea reveals strategies for static and dynamic osmo-response.</title>
        <authorList>
            <person name="Becker E.A."/>
            <person name="Seitzer P.M."/>
            <person name="Tritt A."/>
            <person name="Larsen D."/>
            <person name="Krusor M."/>
            <person name="Yao A.I."/>
            <person name="Wu D."/>
            <person name="Madern D."/>
            <person name="Eisen J.A."/>
            <person name="Darling A.E."/>
            <person name="Facciotti M.T."/>
        </authorList>
    </citation>
    <scope>NUCLEOTIDE SEQUENCE [LARGE SCALE GENOMIC DNA]</scope>
    <source>
        <strain evidence="3 4">JCM 13891</strain>
    </source>
</reference>
<feature type="transmembrane region" description="Helical" evidence="1">
    <location>
        <begin position="334"/>
        <end position="354"/>
    </location>
</feature>
<feature type="transmembrane region" description="Helical" evidence="1">
    <location>
        <begin position="12"/>
        <end position="33"/>
    </location>
</feature>
<comment type="caution">
    <text evidence="3">The sequence shown here is derived from an EMBL/GenBank/DDBJ whole genome shotgun (WGS) entry which is preliminary data.</text>
</comment>
<keyword evidence="1" id="KW-0812">Transmembrane</keyword>
<dbReference type="SUPFAM" id="SSF103473">
    <property type="entry name" value="MFS general substrate transporter"/>
    <property type="match status" value="1"/>
</dbReference>
<evidence type="ECO:0000313" key="3">
    <source>
        <dbReference type="EMBL" id="ELZ18559.1"/>
    </source>
</evidence>
<dbReference type="STRING" id="1227488.C477_10848"/>